<reference evidence="8 9" key="1">
    <citation type="submission" date="2024-09" db="EMBL/GenBank/DDBJ databases">
        <title>Draft genome sequence of Candidatus Magnetaquicoccaceae bacterium FCR-1.</title>
        <authorList>
            <person name="Shimoshige H."/>
            <person name="Shimamura S."/>
            <person name="Taoka A."/>
            <person name="Kobayashi H."/>
            <person name="Maekawa T."/>
        </authorList>
    </citation>
    <scope>NUCLEOTIDE SEQUENCE [LARGE SCALE GENOMIC DNA]</scope>
    <source>
        <strain evidence="8 9">FCR-1</strain>
    </source>
</reference>
<dbReference type="InterPro" id="IPR006224">
    <property type="entry name" value="PsdUridine_synth_RluA-like_CS"/>
</dbReference>
<protein>
    <recommendedName>
        <fullName evidence="5">Pseudouridine synthase</fullName>
        <ecNumber evidence="5">5.4.99.-</ecNumber>
    </recommendedName>
</protein>
<keyword evidence="2 4" id="KW-0694">RNA-binding</keyword>
<dbReference type="EMBL" id="BAAFGK010000002">
    <property type="protein sequence ID" value="GAB0056283.1"/>
    <property type="molecule type" value="Genomic_DNA"/>
</dbReference>
<dbReference type="InterPro" id="IPR006145">
    <property type="entry name" value="PsdUridine_synth_RsuA/RluA"/>
</dbReference>
<feature type="region of interest" description="Disordered" evidence="6">
    <location>
        <begin position="334"/>
        <end position="383"/>
    </location>
</feature>
<evidence type="ECO:0000256" key="5">
    <source>
        <dbReference type="RuleBase" id="RU362028"/>
    </source>
</evidence>
<feature type="domain" description="Pseudouridine synthase RsuA/RluA-like" evidence="7">
    <location>
        <begin position="110"/>
        <end position="261"/>
    </location>
</feature>
<keyword evidence="9" id="KW-1185">Reference proteome</keyword>
<gene>
    <name evidence="8" type="primary">rluC</name>
    <name evidence="8" type="ORF">SIID45300_00589</name>
</gene>
<dbReference type="InterPro" id="IPR050188">
    <property type="entry name" value="RluA_PseudoU_synthase"/>
</dbReference>
<evidence type="ECO:0000313" key="9">
    <source>
        <dbReference type="Proteomes" id="UP001628193"/>
    </source>
</evidence>
<dbReference type="SUPFAM" id="SSF55120">
    <property type="entry name" value="Pseudouridine synthase"/>
    <property type="match status" value="1"/>
</dbReference>
<dbReference type="SUPFAM" id="SSF55174">
    <property type="entry name" value="Alpha-L RNA-binding motif"/>
    <property type="match status" value="1"/>
</dbReference>
<dbReference type="EC" id="5.4.99.-" evidence="5"/>
<dbReference type="GO" id="GO:0160141">
    <property type="term" value="F:23S rRNA pseudouridine(955/2504/2580) synthase activity"/>
    <property type="evidence" value="ECO:0007669"/>
    <property type="project" value="UniProtKB-EC"/>
</dbReference>
<keyword evidence="3 5" id="KW-0413">Isomerase</keyword>
<dbReference type="PROSITE" id="PS01129">
    <property type="entry name" value="PSI_RLU"/>
    <property type="match status" value="1"/>
</dbReference>
<dbReference type="Proteomes" id="UP001628193">
    <property type="component" value="Unassembled WGS sequence"/>
</dbReference>
<dbReference type="InterPro" id="IPR006225">
    <property type="entry name" value="PsdUridine_synth_RluC/D"/>
</dbReference>
<evidence type="ECO:0000313" key="8">
    <source>
        <dbReference type="EMBL" id="GAB0056283.1"/>
    </source>
</evidence>
<dbReference type="InterPro" id="IPR020103">
    <property type="entry name" value="PsdUridine_synth_cat_dom_sf"/>
</dbReference>
<evidence type="ECO:0000256" key="6">
    <source>
        <dbReference type="SAM" id="MobiDB-lite"/>
    </source>
</evidence>
<dbReference type="InterPro" id="IPR036986">
    <property type="entry name" value="S4_RNA-bd_sf"/>
</dbReference>
<dbReference type="PANTHER" id="PTHR21600">
    <property type="entry name" value="MITOCHONDRIAL RNA PSEUDOURIDINE SYNTHASE"/>
    <property type="match status" value="1"/>
</dbReference>
<comment type="similarity">
    <text evidence="1 5">Belongs to the pseudouridine synthase RluA family.</text>
</comment>
<dbReference type="Gene3D" id="3.10.290.10">
    <property type="entry name" value="RNA-binding S4 domain"/>
    <property type="match status" value="1"/>
</dbReference>
<proteinExistence type="inferred from homology"/>
<evidence type="ECO:0000256" key="3">
    <source>
        <dbReference type="ARBA" id="ARBA00023235"/>
    </source>
</evidence>
<dbReference type="Pfam" id="PF00849">
    <property type="entry name" value="PseudoU_synth_2"/>
    <property type="match status" value="1"/>
</dbReference>
<evidence type="ECO:0000259" key="7">
    <source>
        <dbReference type="Pfam" id="PF00849"/>
    </source>
</evidence>
<dbReference type="Gene3D" id="3.30.2350.10">
    <property type="entry name" value="Pseudouridine synthase"/>
    <property type="match status" value="1"/>
</dbReference>
<dbReference type="CDD" id="cd00165">
    <property type="entry name" value="S4"/>
    <property type="match status" value="1"/>
</dbReference>
<organism evidence="8 9">
    <name type="scientific">Candidatus Magnetaquiglobus chichijimensis</name>
    <dbReference type="NCBI Taxonomy" id="3141448"/>
    <lineage>
        <taxon>Bacteria</taxon>
        <taxon>Pseudomonadati</taxon>
        <taxon>Pseudomonadota</taxon>
        <taxon>Magnetococcia</taxon>
        <taxon>Magnetococcales</taxon>
        <taxon>Candidatus Magnetaquicoccaceae</taxon>
        <taxon>Candidatus Magnetaquiglobus</taxon>
    </lineage>
</organism>
<name>A0ABQ0C5W6_9PROT</name>
<sequence length="383" mass="42071">MEANPLEQNLAQRLPVRRILVTPDEAGMRLDRFLLVHNPGAPPALAQRWLRAGEARVDGARASGNHRLEPGQEVRIPPFESREPAAPETGVPEWALRALHGRILWRDRSLLVLDKPHGMPVHGGSGQTWGVVDAMRLMLAREGAGEVPELCHRLDKETSGCLLFALDKTSARRMSAAFKGGAVDKTYWALIAGEPRATTGMIDQPLIKGNARGGERMVIAGGREGDPARTRYEILERFGAWSWVAAYPDTGRTHQIRVHFQWLGHPLAGDGKYGDPALNRNLRDGGLKRMFLHARAIRFRHPVTGAEVVVEARLDEALEGILAWCRRGVAAPGGPATPGARIAPKPDVRIASKPDVRIAPKPDARIAPKLDARSVSRFRRGRD</sequence>
<evidence type="ECO:0000256" key="1">
    <source>
        <dbReference type="ARBA" id="ARBA00010876"/>
    </source>
</evidence>
<dbReference type="CDD" id="cd02869">
    <property type="entry name" value="PseudoU_synth_RluA_like"/>
    <property type="match status" value="1"/>
</dbReference>
<dbReference type="PANTHER" id="PTHR21600:SF92">
    <property type="entry name" value="RIBOSOMAL LARGE SUBUNIT PSEUDOURIDINE SYNTHASE C"/>
    <property type="match status" value="1"/>
</dbReference>
<comment type="caution">
    <text evidence="8">The sequence shown here is derived from an EMBL/GenBank/DDBJ whole genome shotgun (WGS) entry which is preliminary data.</text>
</comment>
<comment type="function">
    <text evidence="5">Responsible for synthesis of pseudouridine from uracil.</text>
</comment>
<feature type="compositionally biased region" description="Basic and acidic residues" evidence="6">
    <location>
        <begin position="344"/>
        <end position="374"/>
    </location>
</feature>
<comment type="catalytic activity">
    <reaction evidence="5">
        <text>a uridine in RNA = a pseudouridine in RNA</text>
        <dbReference type="Rhea" id="RHEA:48348"/>
        <dbReference type="Rhea" id="RHEA-COMP:12068"/>
        <dbReference type="Rhea" id="RHEA-COMP:12069"/>
        <dbReference type="ChEBI" id="CHEBI:65314"/>
        <dbReference type="ChEBI" id="CHEBI:65315"/>
    </reaction>
</comment>
<evidence type="ECO:0000256" key="4">
    <source>
        <dbReference type="PROSITE-ProRule" id="PRU00182"/>
    </source>
</evidence>
<dbReference type="PROSITE" id="PS50889">
    <property type="entry name" value="S4"/>
    <property type="match status" value="1"/>
</dbReference>
<accession>A0ABQ0C5W6</accession>
<dbReference type="RefSeq" id="WP_420903996.1">
    <property type="nucleotide sequence ID" value="NZ_BAAFGK010000002.1"/>
</dbReference>
<feature type="compositionally biased region" description="Low complexity" evidence="6">
    <location>
        <begin position="334"/>
        <end position="343"/>
    </location>
</feature>
<dbReference type="NCBIfam" id="TIGR00005">
    <property type="entry name" value="rluA_subfam"/>
    <property type="match status" value="1"/>
</dbReference>
<evidence type="ECO:0000256" key="2">
    <source>
        <dbReference type="ARBA" id="ARBA00022884"/>
    </source>
</evidence>